<dbReference type="EMBL" id="CAMAPF010000935">
    <property type="protein sequence ID" value="CAH9124694.1"/>
    <property type="molecule type" value="Genomic_DNA"/>
</dbReference>
<dbReference type="AlphaFoldDB" id="A0AAV0EKI9"/>
<dbReference type="NCBIfam" id="TIGR01640">
    <property type="entry name" value="F_box_assoc_1"/>
    <property type="match status" value="1"/>
</dbReference>
<dbReference type="PANTHER" id="PTHR35546:SF61">
    <property type="entry name" value="F-BOX DOMAIN CONTAINING PROTEIN"/>
    <property type="match status" value="1"/>
</dbReference>
<dbReference type="InterPro" id="IPR006527">
    <property type="entry name" value="F-box-assoc_dom_typ1"/>
</dbReference>
<accession>A0AAV0EKI9</accession>
<gene>
    <name evidence="2" type="ORF">CEPIT_LOCUS26174</name>
</gene>
<dbReference type="InterPro" id="IPR017451">
    <property type="entry name" value="F-box-assoc_interact_dom"/>
</dbReference>
<evidence type="ECO:0000259" key="1">
    <source>
        <dbReference type="Pfam" id="PF07734"/>
    </source>
</evidence>
<dbReference type="Proteomes" id="UP001152523">
    <property type="component" value="Unassembled WGS sequence"/>
</dbReference>
<keyword evidence="3" id="KW-1185">Reference proteome</keyword>
<dbReference type="Pfam" id="PF07734">
    <property type="entry name" value="FBA_1"/>
    <property type="match status" value="1"/>
</dbReference>
<dbReference type="InterPro" id="IPR055290">
    <property type="entry name" value="At3g26010-like"/>
</dbReference>
<reference evidence="2" key="1">
    <citation type="submission" date="2022-07" db="EMBL/GenBank/DDBJ databases">
        <authorList>
            <person name="Macas J."/>
            <person name="Novak P."/>
            <person name="Neumann P."/>
        </authorList>
    </citation>
    <scope>NUCLEOTIDE SEQUENCE</scope>
</reference>
<organism evidence="2 3">
    <name type="scientific">Cuscuta epithymum</name>
    <dbReference type="NCBI Taxonomy" id="186058"/>
    <lineage>
        <taxon>Eukaryota</taxon>
        <taxon>Viridiplantae</taxon>
        <taxon>Streptophyta</taxon>
        <taxon>Embryophyta</taxon>
        <taxon>Tracheophyta</taxon>
        <taxon>Spermatophyta</taxon>
        <taxon>Magnoliopsida</taxon>
        <taxon>eudicotyledons</taxon>
        <taxon>Gunneridae</taxon>
        <taxon>Pentapetalae</taxon>
        <taxon>asterids</taxon>
        <taxon>lamiids</taxon>
        <taxon>Solanales</taxon>
        <taxon>Convolvulaceae</taxon>
        <taxon>Cuscuteae</taxon>
        <taxon>Cuscuta</taxon>
        <taxon>Cuscuta subgen. Cuscuta</taxon>
    </lineage>
</organism>
<name>A0AAV0EKI9_9ASTE</name>
<sequence>MAFRCLSWIIDLFEEVFGDDLNNSEAVEDALTTRSTPLAIIHEKLMKKVPKMLISSPTSHFEEVFGNDLTNSATVEDSLTAGSSPLAINNHEKLMKKVPRMLNSSSSSSHVDEQQSSKPIIIRYCKSGGEDDLRLYIVNGTSEKECKTRGLNSLKGAYLVNACGGLALISTRNYLEAYTKYAVFNPLSRDRVQIVGTPNVSATRACGIFFHPLAKEHRILAVHGREPVFEYHIYSTGAKRWRQTAHPYFPYEPECFWADGKKPYRVVNGNPAIVNQALHWHIGGVMIFDMVSEELSLRRLPFEEYMAQKDYYMTFLLVKEERLCFCLVEYERMSIDIWVLEDYGNWSSWTKKYIASLSWDVNVLPFTQSRATVSRTFSYIRIISIHENELVLFWRYRGLFIYSLKTHTIRQICKRLNMHDSPYMHQSDYDCFLGFVAYTPTISDRI</sequence>
<proteinExistence type="predicted"/>
<evidence type="ECO:0000313" key="3">
    <source>
        <dbReference type="Proteomes" id="UP001152523"/>
    </source>
</evidence>
<dbReference type="PANTHER" id="PTHR35546">
    <property type="entry name" value="F-BOX PROTEIN INTERACTION DOMAIN PROTEIN-RELATED"/>
    <property type="match status" value="1"/>
</dbReference>
<comment type="caution">
    <text evidence="2">The sequence shown here is derived from an EMBL/GenBank/DDBJ whole genome shotgun (WGS) entry which is preliminary data.</text>
</comment>
<feature type="domain" description="F-box associated beta-propeller type 1" evidence="1">
    <location>
        <begin position="159"/>
        <end position="359"/>
    </location>
</feature>
<protein>
    <recommendedName>
        <fullName evidence="1">F-box associated beta-propeller type 1 domain-containing protein</fullName>
    </recommendedName>
</protein>
<evidence type="ECO:0000313" key="2">
    <source>
        <dbReference type="EMBL" id="CAH9124694.1"/>
    </source>
</evidence>